<feature type="transmembrane region" description="Helical" evidence="1">
    <location>
        <begin position="6"/>
        <end position="25"/>
    </location>
</feature>
<evidence type="ECO:0000313" key="2">
    <source>
        <dbReference type="EMBL" id="WTU41339.1"/>
    </source>
</evidence>
<protein>
    <submittedName>
        <fullName evidence="2">Uncharacterized protein</fullName>
    </submittedName>
</protein>
<reference evidence="2" key="1">
    <citation type="submission" date="2022-10" db="EMBL/GenBank/DDBJ databases">
        <title>The complete genomes of actinobacterial strains from the NBC collection.</title>
        <authorList>
            <person name="Joergensen T.S."/>
            <person name="Alvarez Arevalo M."/>
            <person name="Sterndorff E.B."/>
            <person name="Faurdal D."/>
            <person name="Vuksanovic O."/>
            <person name="Mourched A.-S."/>
            <person name="Charusanti P."/>
            <person name="Shaw S."/>
            <person name="Blin K."/>
            <person name="Weber T."/>
        </authorList>
    </citation>
    <scope>NUCLEOTIDE SEQUENCE</scope>
    <source>
        <strain evidence="2">NBC_00060</strain>
    </source>
</reference>
<name>A0AAU2H2U2_9ACTN</name>
<sequence>MNPEGIANAVVSVLAAVGTLAGVTSRQRRRRNEIKENLILAEELQKNAILSDHTPAVAWLHGKIALDVAKLSGQPTGAPKKPIPKGGVAFAGFFLLGFGGWTYWLNLDGFVWYSLVTGAFAASMLISILGMTTNREIPSGEEGDLPEGAVPILTEGTSASDEVVASVAVASMSSDGRYEDDGQIGVAIRFVRHMVAGEFHEAIELADSNWLLCRVQAWLWNTREHLDREDGQLPELAEAIVGVREDHELWSIFCEIEIEGFRNAWGEIDPNRLGGASRRRRVARDYDLVVLAPVGETGGYFVNSPTPIPGGLTLLLHRTDRGWLVANHVGAAPPQPGFPPAWWIVGDPSVQELAD</sequence>
<organism evidence="2">
    <name type="scientific">Streptomyces sp. NBC_00060</name>
    <dbReference type="NCBI Taxonomy" id="2975636"/>
    <lineage>
        <taxon>Bacteria</taxon>
        <taxon>Bacillati</taxon>
        <taxon>Actinomycetota</taxon>
        <taxon>Actinomycetes</taxon>
        <taxon>Kitasatosporales</taxon>
        <taxon>Streptomycetaceae</taxon>
        <taxon>Streptomyces</taxon>
    </lineage>
</organism>
<evidence type="ECO:0000256" key="1">
    <source>
        <dbReference type="SAM" id="Phobius"/>
    </source>
</evidence>
<keyword evidence="1" id="KW-0472">Membrane</keyword>
<accession>A0AAU2H2U2</accession>
<feature type="transmembrane region" description="Helical" evidence="1">
    <location>
        <begin position="110"/>
        <end position="129"/>
    </location>
</feature>
<gene>
    <name evidence="2" type="ORF">OHV25_18000</name>
</gene>
<feature type="transmembrane region" description="Helical" evidence="1">
    <location>
        <begin position="87"/>
        <end position="104"/>
    </location>
</feature>
<dbReference type="EMBL" id="CP108253">
    <property type="protein sequence ID" value="WTU41339.1"/>
    <property type="molecule type" value="Genomic_DNA"/>
</dbReference>
<keyword evidence="1" id="KW-1133">Transmembrane helix</keyword>
<keyword evidence="1" id="KW-0812">Transmembrane</keyword>
<dbReference type="AlphaFoldDB" id="A0AAU2H2U2"/>
<proteinExistence type="predicted"/>